<dbReference type="InterPro" id="IPR011545">
    <property type="entry name" value="DEAD/DEAH_box_helicase_dom"/>
</dbReference>
<dbReference type="Pfam" id="PF00270">
    <property type="entry name" value="DEAD"/>
    <property type="match status" value="1"/>
</dbReference>
<evidence type="ECO:0000256" key="6">
    <source>
        <dbReference type="SAM" id="MobiDB-lite"/>
    </source>
</evidence>
<dbReference type="PROSITE" id="PS51195">
    <property type="entry name" value="Q_MOTIF"/>
    <property type="match status" value="1"/>
</dbReference>
<accession>A0A9W5W7R2</accession>
<feature type="region of interest" description="Disordered" evidence="6">
    <location>
        <begin position="385"/>
        <end position="518"/>
    </location>
</feature>
<evidence type="ECO:0000256" key="3">
    <source>
        <dbReference type="ARBA" id="ARBA00022806"/>
    </source>
</evidence>
<keyword evidence="4" id="KW-0067">ATP-binding</keyword>
<feature type="compositionally biased region" description="Basic and acidic residues" evidence="6">
    <location>
        <begin position="484"/>
        <end position="518"/>
    </location>
</feature>
<feature type="compositionally biased region" description="Low complexity" evidence="6">
    <location>
        <begin position="391"/>
        <end position="410"/>
    </location>
</feature>
<dbReference type="SMART" id="SM00490">
    <property type="entry name" value="HELICc"/>
    <property type="match status" value="1"/>
</dbReference>
<dbReference type="PANTHER" id="PTHR47963:SF3">
    <property type="entry name" value="DEAD-BOX ATP-DEPENDENT RNA HELICASE 47, MITOCHONDRIAL"/>
    <property type="match status" value="1"/>
</dbReference>
<dbReference type="InterPro" id="IPR001650">
    <property type="entry name" value="Helicase_C-like"/>
</dbReference>
<feature type="domain" description="Helicase C-terminal" evidence="8">
    <location>
        <begin position="231"/>
        <end position="375"/>
    </location>
</feature>
<dbReference type="Pfam" id="PF00271">
    <property type="entry name" value="Helicase_C"/>
    <property type="match status" value="1"/>
</dbReference>
<dbReference type="AlphaFoldDB" id="A0A9W5W7R2"/>
<organism evidence="10 11">
    <name type="scientific">Paenibacillus darwinianus</name>
    <dbReference type="NCBI Taxonomy" id="1380763"/>
    <lineage>
        <taxon>Bacteria</taxon>
        <taxon>Bacillati</taxon>
        <taxon>Bacillota</taxon>
        <taxon>Bacilli</taxon>
        <taxon>Bacillales</taxon>
        <taxon>Paenibacillaceae</taxon>
        <taxon>Paenibacillus</taxon>
    </lineage>
</organism>
<dbReference type="GO" id="GO:0005524">
    <property type="term" value="F:ATP binding"/>
    <property type="evidence" value="ECO:0007669"/>
    <property type="project" value="UniProtKB-KW"/>
</dbReference>
<dbReference type="GO" id="GO:0003723">
    <property type="term" value="F:RNA binding"/>
    <property type="evidence" value="ECO:0007669"/>
    <property type="project" value="TreeGrafter"/>
</dbReference>
<dbReference type="OrthoDB" id="9805696at2"/>
<feature type="compositionally biased region" description="Basic and acidic residues" evidence="6">
    <location>
        <begin position="415"/>
        <end position="424"/>
    </location>
</feature>
<dbReference type="SUPFAM" id="SSF52540">
    <property type="entry name" value="P-loop containing nucleoside triphosphate hydrolases"/>
    <property type="match status" value="2"/>
</dbReference>
<keyword evidence="3 10" id="KW-0347">Helicase</keyword>
<evidence type="ECO:0000256" key="4">
    <source>
        <dbReference type="ARBA" id="ARBA00022840"/>
    </source>
</evidence>
<dbReference type="PROSITE" id="PS51192">
    <property type="entry name" value="HELICASE_ATP_BIND_1"/>
    <property type="match status" value="1"/>
</dbReference>
<dbReference type="InterPro" id="IPR014014">
    <property type="entry name" value="RNA_helicase_DEAD_Q_motif"/>
</dbReference>
<evidence type="ECO:0000313" key="11">
    <source>
        <dbReference type="Proteomes" id="UP000053750"/>
    </source>
</evidence>
<proteinExistence type="predicted"/>
<evidence type="ECO:0000259" key="9">
    <source>
        <dbReference type="PROSITE" id="PS51195"/>
    </source>
</evidence>
<feature type="short sequence motif" description="Q motif" evidence="5">
    <location>
        <begin position="3"/>
        <end position="31"/>
    </location>
</feature>
<dbReference type="InterPro" id="IPR044742">
    <property type="entry name" value="DEAD/DEAH_RhlB"/>
</dbReference>
<keyword evidence="2" id="KW-0378">Hydrolase</keyword>
<evidence type="ECO:0000256" key="5">
    <source>
        <dbReference type="PROSITE-ProRule" id="PRU00552"/>
    </source>
</evidence>
<dbReference type="CDD" id="cd18787">
    <property type="entry name" value="SF2_C_DEAD"/>
    <property type="match status" value="1"/>
</dbReference>
<feature type="domain" description="Helicase ATP-binding" evidence="7">
    <location>
        <begin position="34"/>
        <end position="204"/>
    </location>
</feature>
<dbReference type="InterPro" id="IPR014001">
    <property type="entry name" value="Helicase_ATP-bd"/>
</dbReference>
<keyword evidence="1" id="KW-0547">Nucleotide-binding</keyword>
<dbReference type="SMART" id="SM00487">
    <property type="entry name" value="DEXDc"/>
    <property type="match status" value="1"/>
</dbReference>
<reference evidence="10 11" key="1">
    <citation type="submission" date="2014-02" db="EMBL/GenBank/DDBJ databases">
        <title>Genome sequence of Paenibacillus darwinianus reveals adaptive mechanisms for survival in Antarctic soils.</title>
        <authorList>
            <person name="Dsouza M."/>
            <person name="Taylor M.W."/>
            <person name="Turner S.J."/>
            <person name="Aislabie J."/>
        </authorList>
    </citation>
    <scope>NUCLEOTIDE SEQUENCE [LARGE SCALE GENOMIC DNA]</scope>
    <source>
        <strain evidence="10 11">CE1</strain>
    </source>
</reference>
<evidence type="ECO:0000256" key="1">
    <source>
        <dbReference type="ARBA" id="ARBA00022741"/>
    </source>
</evidence>
<dbReference type="InterPro" id="IPR050547">
    <property type="entry name" value="DEAD_box_RNA_helicases"/>
</dbReference>
<sequence>MDTSWKSFGLRAALLDKLEEKEIRQPTPVQAKAIPALLGGRDVYARSQTGTGKTLAFLLPILERIDPDRSEVQAIVLAPTQELAMQIVRVAEIYAEACGIRVQQLIGGAAVKRQIERLRLKPQLVIGTPGRVNELMKLRKLKLNRVSFVVVDEADQMFELGSTAELEAILGSVGDDRRLAFFSATLPAAMERLAGRWMADPERIDVAQAERVAASIKHVYIVSDVRDKFESAKKLIHALKPSSALIFHNDTDQIAHWESRFGFEGFSAGSLYGDADKLKRSQTLDRFRDGRCELLLATDVAARGIDIHALPLVVNVDAPDEAERYVHRAGRTGRMGRAGLVVTLAAPREVAPLVKLAKKLGIELEERVLFGGKLLPLDEFRRRGAGGSNGSGQAASGRSIPARSGLSRSGGAAGEADRPARRAVGEAGSSLRRGAGISSRPPQNGGTGAGADASASGTGRGATANPRAGKPAAGVSAAATGGAKADKKSKAARERARKDKGAPKWLKAKREDRDDKPQ</sequence>
<evidence type="ECO:0000256" key="2">
    <source>
        <dbReference type="ARBA" id="ARBA00022801"/>
    </source>
</evidence>
<feature type="compositionally biased region" description="Low complexity" evidence="6">
    <location>
        <begin position="450"/>
        <end position="483"/>
    </location>
</feature>
<name>A0A9W5W7R2_9BACL</name>
<dbReference type="GO" id="GO:0016787">
    <property type="term" value="F:hydrolase activity"/>
    <property type="evidence" value="ECO:0007669"/>
    <property type="project" value="UniProtKB-KW"/>
</dbReference>
<comment type="caution">
    <text evidence="10">The sequence shown here is derived from an EMBL/GenBank/DDBJ whole genome shotgun (WGS) entry which is preliminary data.</text>
</comment>
<dbReference type="Proteomes" id="UP000053750">
    <property type="component" value="Unassembled WGS sequence"/>
</dbReference>
<evidence type="ECO:0000259" key="7">
    <source>
        <dbReference type="PROSITE" id="PS51192"/>
    </source>
</evidence>
<keyword evidence="11" id="KW-1185">Reference proteome</keyword>
<feature type="domain" description="DEAD-box RNA helicase Q" evidence="9">
    <location>
        <begin position="3"/>
        <end position="31"/>
    </location>
</feature>
<dbReference type="PROSITE" id="PS51194">
    <property type="entry name" value="HELICASE_CTER"/>
    <property type="match status" value="1"/>
</dbReference>
<gene>
    <name evidence="10" type="ORF">BG53_01435</name>
</gene>
<dbReference type="RefSeq" id="WP_036582174.1">
    <property type="nucleotide sequence ID" value="NZ_KK082154.1"/>
</dbReference>
<dbReference type="InterPro" id="IPR027417">
    <property type="entry name" value="P-loop_NTPase"/>
</dbReference>
<dbReference type="Gene3D" id="3.40.50.300">
    <property type="entry name" value="P-loop containing nucleotide triphosphate hydrolases"/>
    <property type="match status" value="2"/>
</dbReference>
<protein>
    <submittedName>
        <fullName evidence="10">DEAD/DEAH box helicase</fullName>
    </submittedName>
</protein>
<dbReference type="CDD" id="cd00268">
    <property type="entry name" value="DEADc"/>
    <property type="match status" value="1"/>
</dbReference>
<dbReference type="EMBL" id="JFHU01000118">
    <property type="protein sequence ID" value="EXX88687.1"/>
    <property type="molecule type" value="Genomic_DNA"/>
</dbReference>
<dbReference type="GO" id="GO:0003724">
    <property type="term" value="F:RNA helicase activity"/>
    <property type="evidence" value="ECO:0007669"/>
    <property type="project" value="InterPro"/>
</dbReference>
<evidence type="ECO:0000313" key="10">
    <source>
        <dbReference type="EMBL" id="EXX88687.1"/>
    </source>
</evidence>
<evidence type="ECO:0000259" key="8">
    <source>
        <dbReference type="PROSITE" id="PS51194"/>
    </source>
</evidence>
<dbReference type="PANTHER" id="PTHR47963">
    <property type="entry name" value="DEAD-BOX ATP-DEPENDENT RNA HELICASE 47, MITOCHONDRIAL"/>
    <property type="match status" value="1"/>
</dbReference>